<evidence type="ECO:0000256" key="3">
    <source>
        <dbReference type="ARBA" id="ARBA00022723"/>
    </source>
</evidence>
<feature type="compositionally biased region" description="Low complexity" evidence="11">
    <location>
        <begin position="1721"/>
        <end position="1733"/>
    </location>
</feature>
<name>A0A0L6UIG0_9BASI</name>
<dbReference type="Proteomes" id="UP000037035">
    <property type="component" value="Unassembled WGS sequence"/>
</dbReference>
<evidence type="ECO:0000256" key="1">
    <source>
        <dbReference type="ARBA" id="ARBA00012009"/>
    </source>
</evidence>
<feature type="region of interest" description="Disordered" evidence="11">
    <location>
        <begin position="1538"/>
        <end position="1579"/>
    </location>
</feature>
<dbReference type="Gene3D" id="3.30.810.10">
    <property type="entry name" value="2-Layer Sandwich"/>
    <property type="match status" value="1"/>
</dbReference>
<dbReference type="SMART" id="SM00064">
    <property type="entry name" value="FYVE"/>
    <property type="match status" value="1"/>
</dbReference>
<dbReference type="OrthoDB" id="158357at2759"/>
<sequence>MVNKSQDEQRKLRPKEPPMQSSLFSSERTIRPSSGTRSSRSRDASPAPSSFHADLRQFSYVSFPDTAASVPSRSVKAQLTTGTDQSLGFLPEPQPAKSLLGRFRSAIGASAWISPATTSEHKTSTIALPNRPSLPRDTLNSPQTDLDSSKLSDSRRTRANKISLNQSSSRSFRSSLFEPSDSSRVRYVNILSSVQNSEGYQYSLPQVSVGIQHPSNLVTSQSPTRPGSSMSFRAINRSMDDFLENQRPTQTASDSSRAPFHINSLPEPENTFPLVSSDTLLRSLVGDNTACNTSAEFSLVPPFSHIPGFPLARETVGDDSGSVFSSSCGPTATPKKARASRDPSQHPTREPPNRIQAIGNPQGKGLSKEYWLPDKDVRECYDCAVAFTSWRRKHHCRICGAIFCSQCASNLVPGHRFASSGYIRVCNICLAKLEPQSDTHANFAIREDTDDETVSSKLVTNSILAWILKELLINSLHAPQQSFSEVTPGLSLVGSRPQGNRAYITTPGKIREATKQVGDQPPSSLNQSTARSLYRNPPDHPSTRHKSILRQLTTTEKTKSKLHSRCDSPPTARPSPITANLFSPLTIKKSAPKTPEVVSSAPFRKGLTDEEQAGLPGISASNPPKSVYVSSPNASKFSADIGQAHLERDFPSSSRQTINDFQDVRLPSTSRNTSHSYFEGQRKNCMASEPPFSKATSASFLSDIDPSLRMEDSSPAFPNFSCEHVRFMIHQFLTREHISKTTVWETELTNLLLQVVNDPPRPTYDTEDAGDVRKLIKIKRIPGGQIADCEYIHGVVFTKNIAHRKMKSSCAAPKVLTLAMPLEFQRVDGYSKLDVLVTQERQYIRGLVSRLTSLEPDLVLVDGNVPGLAIDYFVEAGVTVLRHVKSTVLQAVARSTKTPLISSLDKLLNLKVGQCELFRVQTVHHRLIPNHHRKTFIRLEGCEPYLGGTLILRGGDLALLTKIKYLMSSMVGIIYSLRLEHSFLNDEGAVYSNDSALETTLQAIRNADLRTILSRFRRARKHICDFQPLKLPAKHDGPVLHAELSTLSDQIDDLIKPYECLLPAGSPRVQLTPPFALLKLRRLNKQLIESRQLETQSTHPAFTKACLREEKFDEKLPFDSSSLSSASIKSKSSCGSHSIGSQEAIARLRQPTSTPDCTCDEYLSHLSRQIEEERMAVHFYLSNHSSETFKAADHQQIIVQESVTCSSMGGYTCQGPHLRAFAFYSAGDQSVGQIIQMLINCRSEICHAKGCNQAKSIHQTNWIHGDFKATIQMHPLDHTNRQSVSSDSRPSDHPGRPEELDDPDAIMIQGYCPKCEGYTRKTAMSDDAWRLSLGKYLQLCFYSPGLVSNLVYGAPRRGRLSCSHDSHRDHLRMFFYQGFRVDFRLHKINVYEAIPPSLVLFTPSQALIKVREEEYDIVLKRSEAFFSSVRNRIVGFNYKVVANANQDASEEAMRDLLKKVEVDASAVKAQLNEVYEECIGTNGVKMNIVRKTLIDKAVEWDGLFATFESRFVASDSKEARRLSSVPLKRIFLDQSMPGSPERLFPKSSQAPSVTSQKYNYNSQSEVESDHAPKGQSFGTFKKAFPSPTLKSMASALAFALPSSMPGIGIPDMRSEGEKQNNNPAQLLGPALSIVLTSHKITAKEGPTANPNPRGVDGSIADLPCSAEQSAPHRSQAELPIPSVVIEPASTPTSAVGNMAEAGVNLNIEPNHAEKAPDNPGPSAELSPSSASTSMTHVAHTNANRVSLLTSSRRDSHDVKPPPDEGTRYDSAVNKDEDSKSDSTVVNVRDGVARKSHSKESESQRNKCKGSDTDTTTSELELRNDSRRMTLRSRRPKDLALNSRGGVANLVQKFESPKIGERKPVRSNSSLFDEQHVSSPSKVTENPSQKVLKTNALPVRPSFRRGKSEVIRTTMNALRGTKPAVKLDKTNGHINRNESFDSLSPRFTGKQPFQELSHKGTSRTQRPSSRIVTRPRPSLHGLPRRSPGLLPEAQDGSVSTEKARVPSSPRTPALKKEFAVPRRSRLESGLPVSSFYLHRRMNMNSKVTTIARHFDRMSREAERISQANQHRSRPRPIAHAKSSVQAFSSLTAAVNEDSDSDIDECAGHPAGHDADDEGDVACFEVIPEAYGPDNPEPDAFENQPSGSAGLPLVPEVTPVGPHPSPDLDHMESNYLEDTSTSNRQLSSNRVTSCSPNYLIDCSRLPSLAVAHFSDNEMSSSDTARHSIIKTLSSLWTYQGAEFLPLEYPQLPTEHQSAENPVIIREDEPSSIIAYTLASKLYQATLKETEPRVVERSEIFMPEEFKPRSNDIDSTWGMIDFMSDDLDVDDVLKIPVNRAKPMQFRFDVTPCTVTCKVFFMHQFEALRKTLICKDIVESLARCHKWDASGGKSGQKFLKTKGSFSFAKKSMFQSAADCCLPYSDERYLIKGISKAELEALTKFAPAYFEYLSSAIKEKRPITLAKMFGIFQVSFVNKITNRKGRLQVQVIENLWVTKPHLQIYDLKGLTRNRTVNVTGRPHEVLLDGNFCESELVRTSPILVRENSLLRLQASLHNDTLFLANHNVMDYSLAVGFDEEKQEMYIDYLQTYSWDKRLETLVKELGGSSKEAPTVITPSLYKARFRRAMGRYFSVAPDPWMHKWKPYLSPSEDDALGASLEKEVSRSAETGVKTEDSYVHLSGIE</sequence>
<feature type="compositionally biased region" description="Basic and acidic residues" evidence="11">
    <location>
        <begin position="1924"/>
        <end position="1938"/>
    </location>
</feature>
<evidence type="ECO:0000256" key="7">
    <source>
        <dbReference type="ARBA" id="ARBA00022833"/>
    </source>
</evidence>
<feature type="compositionally biased region" description="Low complexity" evidence="11">
    <location>
        <begin position="31"/>
        <end position="50"/>
    </location>
</feature>
<dbReference type="Gene3D" id="3.50.7.10">
    <property type="entry name" value="GroEL"/>
    <property type="match status" value="1"/>
</dbReference>
<feature type="region of interest" description="Disordered" evidence="11">
    <location>
        <begin position="2654"/>
        <end position="2680"/>
    </location>
</feature>
<feature type="compositionally biased region" description="Polar residues" evidence="11">
    <location>
        <begin position="1961"/>
        <end position="1970"/>
    </location>
</feature>
<evidence type="ECO:0000313" key="14">
    <source>
        <dbReference type="EMBL" id="KNZ48052.1"/>
    </source>
</evidence>
<evidence type="ECO:0000256" key="11">
    <source>
        <dbReference type="SAM" id="MobiDB-lite"/>
    </source>
</evidence>
<organism evidence="14 15">
    <name type="scientific">Puccinia sorghi</name>
    <dbReference type="NCBI Taxonomy" id="27349"/>
    <lineage>
        <taxon>Eukaryota</taxon>
        <taxon>Fungi</taxon>
        <taxon>Dikarya</taxon>
        <taxon>Basidiomycota</taxon>
        <taxon>Pucciniomycotina</taxon>
        <taxon>Pucciniomycetes</taxon>
        <taxon>Pucciniales</taxon>
        <taxon>Pucciniaceae</taxon>
        <taxon>Puccinia</taxon>
    </lineage>
</organism>
<dbReference type="InterPro" id="IPR011011">
    <property type="entry name" value="Znf_FYVE_PHD"/>
</dbReference>
<dbReference type="PROSITE" id="PS51455">
    <property type="entry name" value="PIPK"/>
    <property type="match status" value="1"/>
</dbReference>
<evidence type="ECO:0000256" key="5">
    <source>
        <dbReference type="ARBA" id="ARBA00022771"/>
    </source>
</evidence>
<dbReference type="PROSITE" id="PS50178">
    <property type="entry name" value="ZF_FYVE"/>
    <property type="match status" value="1"/>
</dbReference>
<dbReference type="SUPFAM" id="SSF56104">
    <property type="entry name" value="SAICAR synthase-like"/>
    <property type="match status" value="1"/>
</dbReference>
<feature type="compositionally biased region" description="Polar residues" evidence="11">
    <location>
        <begin position="1734"/>
        <end position="1750"/>
    </location>
</feature>
<keyword evidence="4 10" id="KW-0547">Nucleotide-binding</keyword>
<dbReference type="GO" id="GO:0005524">
    <property type="term" value="F:ATP binding"/>
    <property type="evidence" value="ECO:0007669"/>
    <property type="project" value="UniProtKB-UniRule"/>
</dbReference>
<feature type="compositionally biased region" description="Basic and acidic residues" evidence="11">
    <location>
        <begin position="2013"/>
        <end position="2022"/>
    </location>
</feature>
<dbReference type="InterPro" id="IPR027484">
    <property type="entry name" value="PInositol-4-P-5-kinase_N"/>
</dbReference>
<comment type="caution">
    <text evidence="14">The sequence shown here is derived from an EMBL/GenBank/DDBJ whole genome shotgun (WGS) entry which is preliminary data.</text>
</comment>
<dbReference type="EC" id="2.7.1.150" evidence="1"/>
<feature type="compositionally biased region" description="Polar residues" evidence="11">
    <location>
        <begin position="521"/>
        <end position="531"/>
    </location>
</feature>
<feature type="compositionally biased region" description="Basic and acidic residues" evidence="11">
    <location>
        <begin position="339"/>
        <end position="352"/>
    </location>
</feature>
<evidence type="ECO:0000256" key="9">
    <source>
        <dbReference type="PROSITE-ProRule" id="PRU00091"/>
    </source>
</evidence>
<keyword evidence="7" id="KW-0862">Zinc</keyword>
<dbReference type="PANTHER" id="PTHR45748:SF7">
    <property type="entry name" value="1-PHOSPHATIDYLINOSITOL 3-PHOSPHATE 5-KINASE-RELATED"/>
    <property type="match status" value="1"/>
</dbReference>
<evidence type="ECO:0000259" key="12">
    <source>
        <dbReference type="PROSITE" id="PS50178"/>
    </source>
</evidence>
<dbReference type="GO" id="GO:0000329">
    <property type="term" value="C:fungal-type vacuole membrane"/>
    <property type="evidence" value="ECO:0007669"/>
    <property type="project" value="TreeGrafter"/>
</dbReference>
<keyword evidence="2 10" id="KW-0808">Transferase</keyword>
<feature type="region of interest" description="Disordered" evidence="11">
    <location>
        <begin position="1279"/>
        <end position="1303"/>
    </location>
</feature>
<feature type="compositionally biased region" description="Basic and acidic residues" evidence="11">
    <location>
        <begin position="1797"/>
        <end position="1811"/>
    </location>
</feature>
<dbReference type="InterPro" id="IPR002423">
    <property type="entry name" value="Cpn60/GroEL/TCP-1"/>
</dbReference>
<dbReference type="PANTHER" id="PTHR45748">
    <property type="entry name" value="1-PHOSPHATIDYLINOSITOL 3-PHOSPHATE 5-KINASE-RELATED"/>
    <property type="match status" value="1"/>
</dbReference>
<keyword evidence="3" id="KW-0479">Metal-binding</keyword>
<dbReference type="EMBL" id="LAVV01011207">
    <property type="protein sequence ID" value="KNZ48052.1"/>
    <property type="molecule type" value="Genomic_DNA"/>
</dbReference>
<dbReference type="SUPFAM" id="SSF52029">
    <property type="entry name" value="GroEL apical domain-like"/>
    <property type="match status" value="1"/>
</dbReference>
<protein>
    <recommendedName>
        <fullName evidence="1">1-phosphatidylinositol-3-phosphate 5-kinase</fullName>
        <ecNumber evidence="1">2.7.1.150</ecNumber>
    </recommendedName>
</protein>
<dbReference type="InterPro" id="IPR017455">
    <property type="entry name" value="Znf_FYVE-rel"/>
</dbReference>
<evidence type="ECO:0000256" key="2">
    <source>
        <dbReference type="ARBA" id="ARBA00022679"/>
    </source>
</evidence>
<evidence type="ECO:0000256" key="6">
    <source>
        <dbReference type="ARBA" id="ARBA00022777"/>
    </source>
</evidence>
<feature type="compositionally biased region" description="Basic and acidic residues" evidence="11">
    <location>
        <begin position="1289"/>
        <end position="1298"/>
    </location>
</feature>
<feature type="compositionally biased region" description="Polar residues" evidence="11">
    <location>
        <begin position="1546"/>
        <end position="1565"/>
    </location>
</feature>
<dbReference type="VEuPathDB" id="FungiDB:VP01_593g1"/>
<dbReference type="SMART" id="SM00330">
    <property type="entry name" value="PIPKc"/>
    <property type="match status" value="1"/>
</dbReference>
<dbReference type="GO" id="GO:0046854">
    <property type="term" value="P:phosphatidylinositol phosphate biosynthetic process"/>
    <property type="evidence" value="ECO:0007669"/>
    <property type="project" value="TreeGrafter"/>
</dbReference>
<dbReference type="InterPro" id="IPR044769">
    <property type="entry name" value="PIKfyve_PIPKc"/>
</dbReference>
<evidence type="ECO:0000313" key="15">
    <source>
        <dbReference type="Proteomes" id="UP000037035"/>
    </source>
</evidence>
<feature type="compositionally biased region" description="Basic and acidic residues" evidence="11">
    <location>
        <begin position="1"/>
        <end position="16"/>
    </location>
</feature>
<dbReference type="FunFam" id="3.30.40.10:FF:000283">
    <property type="entry name" value="1-phosphatidylinositol-3-phosphate 5-kinase (Fab1)"/>
    <property type="match status" value="1"/>
</dbReference>
<dbReference type="Gene3D" id="3.30.800.10">
    <property type="entry name" value="Phosphatidylinositol Phosphate Kinase II Beta"/>
    <property type="match status" value="1"/>
</dbReference>
<feature type="region of interest" description="Disordered" evidence="11">
    <location>
        <begin position="1642"/>
        <end position="1678"/>
    </location>
</feature>
<dbReference type="SUPFAM" id="SSF57903">
    <property type="entry name" value="FYVE/PHD zinc finger"/>
    <property type="match status" value="1"/>
</dbReference>
<dbReference type="Pfam" id="PF01504">
    <property type="entry name" value="PIP5K"/>
    <property type="match status" value="1"/>
</dbReference>
<feature type="compositionally biased region" description="Low complexity" evidence="11">
    <location>
        <begin position="163"/>
        <end position="176"/>
    </location>
</feature>
<dbReference type="GO" id="GO:0010008">
    <property type="term" value="C:endosome membrane"/>
    <property type="evidence" value="ECO:0007669"/>
    <property type="project" value="TreeGrafter"/>
</dbReference>
<dbReference type="Gene3D" id="3.30.40.10">
    <property type="entry name" value="Zinc/RING finger domain, C3HC4 (zinc finger)"/>
    <property type="match status" value="1"/>
</dbReference>
<feature type="region of interest" description="Disordered" evidence="11">
    <location>
        <begin position="1920"/>
        <end position="2022"/>
    </location>
</feature>
<dbReference type="InterPro" id="IPR013083">
    <property type="entry name" value="Znf_RING/FYVE/PHD"/>
</dbReference>
<accession>A0A0L6UIG0</accession>
<feature type="region of interest" description="Disordered" evidence="11">
    <location>
        <begin position="511"/>
        <end position="578"/>
    </location>
</feature>
<feature type="region of interest" description="Disordered" evidence="11">
    <location>
        <begin position="118"/>
        <end position="176"/>
    </location>
</feature>
<dbReference type="InterPro" id="IPR000306">
    <property type="entry name" value="Znf_FYVE"/>
</dbReference>
<feature type="compositionally biased region" description="Basic and acidic residues" evidence="11">
    <location>
        <begin position="1751"/>
        <end position="1780"/>
    </location>
</feature>
<keyword evidence="15" id="KW-1185">Reference proteome</keyword>
<feature type="compositionally biased region" description="Basic and acidic residues" evidence="11">
    <location>
        <begin position="147"/>
        <end position="156"/>
    </location>
</feature>
<dbReference type="GO" id="GO:0000285">
    <property type="term" value="F:1-phosphatidylinositol-3-phosphate 5-kinase activity"/>
    <property type="evidence" value="ECO:0007669"/>
    <property type="project" value="UniProtKB-EC"/>
</dbReference>
<reference evidence="14 15" key="1">
    <citation type="submission" date="2015-08" db="EMBL/GenBank/DDBJ databases">
        <title>Next Generation Sequencing and Analysis of the Genome of Puccinia sorghi L Schw, the Causal Agent of Maize Common Rust.</title>
        <authorList>
            <person name="Rochi L."/>
            <person name="Burguener G."/>
            <person name="Darino M."/>
            <person name="Turjanski A."/>
            <person name="Kreff E."/>
            <person name="Dieguez M.J."/>
            <person name="Sacco F."/>
        </authorList>
    </citation>
    <scope>NUCLEOTIDE SEQUENCE [LARGE SCALE GENOMIC DNA]</scope>
    <source>
        <strain evidence="14 15">RO10H11247</strain>
    </source>
</reference>
<keyword evidence="5 9" id="KW-0863">Zinc-finger</keyword>
<dbReference type="InterPro" id="IPR027483">
    <property type="entry name" value="PInositol-4-P-4/5-kinase_C_sf"/>
</dbReference>
<dbReference type="FunFam" id="3.50.7.10:FF:000007">
    <property type="entry name" value="1-phosphatidylinositol 3-phosphate 5-kinase isoform X1"/>
    <property type="match status" value="1"/>
</dbReference>
<feature type="region of interest" description="Disordered" evidence="11">
    <location>
        <begin position="1857"/>
        <end position="1888"/>
    </location>
</feature>
<dbReference type="GO" id="GO:0008270">
    <property type="term" value="F:zinc ion binding"/>
    <property type="evidence" value="ECO:0007669"/>
    <property type="project" value="UniProtKB-KW"/>
</dbReference>
<feature type="compositionally biased region" description="Basic and acidic residues" evidence="11">
    <location>
        <begin position="2655"/>
        <end position="2673"/>
    </location>
</feature>
<keyword evidence="6 10" id="KW-0418">Kinase</keyword>
<dbReference type="Pfam" id="PF00118">
    <property type="entry name" value="Cpn60_TCP1"/>
    <property type="match status" value="1"/>
</dbReference>
<feature type="compositionally biased region" description="Polar residues" evidence="11">
    <location>
        <begin position="2174"/>
        <end position="2186"/>
    </location>
</feature>
<dbReference type="InterPro" id="IPR002498">
    <property type="entry name" value="PInositol-4-P-4/5-kinase_core"/>
</dbReference>
<feature type="domain" description="FYVE-type" evidence="12">
    <location>
        <begin position="374"/>
        <end position="434"/>
    </location>
</feature>
<feature type="compositionally biased region" description="Polar residues" evidence="11">
    <location>
        <begin position="1865"/>
        <end position="1888"/>
    </location>
</feature>
<dbReference type="STRING" id="27349.A0A0L6UIG0"/>
<feature type="region of interest" description="Disordered" evidence="11">
    <location>
        <begin position="320"/>
        <end position="362"/>
    </location>
</feature>
<evidence type="ECO:0000259" key="13">
    <source>
        <dbReference type="PROSITE" id="PS51455"/>
    </source>
</evidence>
<feature type="domain" description="PIPK" evidence="13">
    <location>
        <begin position="2287"/>
        <end position="2628"/>
    </location>
</feature>
<keyword evidence="8 10" id="KW-0067">ATP-binding</keyword>
<proteinExistence type="predicted"/>
<dbReference type="InterPro" id="IPR027409">
    <property type="entry name" value="GroEL-like_apical_dom_sf"/>
</dbReference>
<feature type="region of interest" description="Disordered" evidence="11">
    <location>
        <begin position="2129"/>
        <end position="2186"/>
    </location>
</feature>
<evidence type="ECO:0000256" key="8">
    <source>
        <dbReference type="ARBA" id="ARBA00022840"/>
    </source>
</evidence>
<dbReference type="Pfam" id="PF01363">
    <property type="entry name" value="FYVE"/>
    <property type="match status" value="1"/>
</dbReference>
<gene>
    <name evidence="14" type="ORF">VP01_593g1</name>
</gene>
<evidence type="ECO:0000256" key="10">
    <source>
        <dbReference type="PROSITE-ProRule" id="PRU00781"/>
    </source>
</evidence>
<dbReference type="CDD" id="cd17300">
    <property type="entry name" value="PIPKc_PIKfyve"/>
    <property type="match status" value="1"/>
</dbReference>
<evidence type="ECO:0000256" key="4">
    <source>
        <dbReference type="ARBA" id="ARBA00022741"/>
    </source>
</evidence>
<feature type="region of interest" description="Disordered" evidence="11">
    <location>
        <begin position="1"/>
        <end position="51"/>
    </location>
</feature>
<feature type="region of interest" description="Disordered" evidence="11">
    <location>
        <begin position="1709"/>
        <end position="1817"/>
    </location>
</feature>